<protein>
    <submittedName>
        <fullName evidence="2">Uncharacterized protein</fullName>
    </submittedName>
</protein>
<feature type="compositionally biased region" description="Low complexity" evidence="1">
    <location>
        <begin position="47"/>
        <end position="73"/>
    </location>
</feature>
<sequence length="110" mass="11460">MSLNSPSPPPQELSGARLSSQAPSSDGSISHAVAPTLPQLPSPPLSPVSVTPSTTSSSPVSVTPSTTSPSPTSPLHSLLYRCSFIFPCFTLLHYLSLTLTAHPLQPSYPH</sequence>
<dbReference type="Proteomes" id="UP001292094">
    <property type="component" value="Unassembled WGS sequence"/>
</dbReference>
<keyword evidence="3" id="KW-1185">Reference proteome</keyword>
<dbReference type="AlphaFoldDB" id="A0AAE1NJC8"/>
<evidence type="ECO:0000313" key="3">
    <source>
        <dbReference type="Proteomes" id="UP001292094"/>
    </source>
</evidence>
<comment type="caution">
    <text evidence="2">The sequence shown here is derived from an EMBL/GenBank/DDBJ whole genome shotgun (WGS) entry which is preliminary data.</text>
</comment>
<feature type="compositionally biased region" description="Pro residues" evidence="1">
    <location>
        <begin position="1"/>
        <end position="11"/>
    </location>
</feature>
<dbReference type="EMBL" id="JAWZYT010005554">
    <property type="protein sequence ID" value="KAK4290242.1"/>
    <property type="molecule type" value="Genomic_DNA"/>
</dbReference>
<accession>A0AAE1NJC8</accession>
<feature type="compositionally biased region" description="Polar residues" evidence="1">
    <location>
        <begin position="17"/>
        <end position="28"/>
    </location>
</feature>
<reference evidence="2" key="1">
    <citation type="submission" date="2023-11" db="EMBL/GenBank/DDBJ databases">
        <title>Genome assemblies of two species of porcelain crab, Petrolisthes cinctipes and Petrolisthes manimaculis (Anomura: Porcellanidae).</title>
        <authorList>
            <person name="Angst P."/>
        </authorList>
    </citation>
    <scope>NUCLEOTIDE SEQUENCE</scope>
    <source>
        <strain evidence="2">PB745_02</strain>
        <tissue evidence="2">Gill</tissue>
    </source>
</reference>
<organism evidence="2 3">
    <name type="scientific">Petrolisthes manimaculis</name>
    <dbReference type="NCBI Taxonomy" id="1843537"/>
    <lineage>
        <taxon>Eukaryota</taxon>
        <taxon>Metazoa</taxon>
        <taxon>Ecdysozoa</taxon>
        <taxon>Arthropoda</taxon>
        <taxon>Crustacea</taxon>
        <taxon>Multicrustacea</taxon>
        <taxon>Malacostraca</taxon>
        <taxon>Eumalacostraca</taxon>
        <taxon>Eucarida</taxon>
        <taxon>Decapoda</taxon>
        <taxon>Pleocyemata</taxon>
        <taxon>Anomura</taxon>
        <taxon>Galatheoidea</taxon>
        <taxon>Porcellanidae</taxon>
        <taxon>Petrolisthes</taxon>
    </lineage>
</organism>
<gene>
    <name evidence="2" type="ORF">Pmani_036838</name>
</gene>
<evidence type="ECO:0000256" key="1">
    <source>
        <dbReference type="SAM" id="MobiDB-lite"/>
    </source>
</evidence>
<feature type="region of interest" description="Disordered" evidence="1">
    <location>
        <begin position="1"/>
        <end position="73"/>
    </location>
</feature>
<evidence type="ECO:0000313" key="2">
    <source>
        <dbReference type="EMBL" id="KAK4290242.1"/>
    </source>
</evidence>
<proteinExistence type="predicted"/>
<name>A0AAE1NJC8_9EUCA</name>